<dbReference type="Proteomes" id="UP000076858">
    <property type="component" value="Unassembled WGS sequence"/>
</dbReference>
<reference evidence="2" key="2">
    <citation type="submission" date="2015-10" db="EMBL/GenBank/DDBJ databases">
        <title>EvidentialGene: Evidence-directed Construction of Complete mRNA Transcriptomes without Genomes.</title>
        <authorList>
            <person name="Gilbert D.G."/>
        </authorList>
    </citation>
    <scope>NUCLEOTIDE SEQUENCE</scope>
</reference>
<sequence length="65" mass="7491">MHYYSIGILFVSLDRTNDAFIDQTKCSLAICLFPYAYWLSLYTCGIPPFKTRVVHTAKSSTCVYR</sequence>
<dbReference type="EMBL" id="GDIQ01025448">
    <property type="protein sequence ID" value="JAN69289.1"/>
    <property type="molecule type" value="Transcribed_RNA"/>
</dbReference>
<dbReference type="EMBL" id="GDIP01204900">
    <property type="protein sequence ID" value="JAJ18502.1"/>
    <property type="molecule type" value="Transcribed_RNA"/>
</dbReference>
<proteinExistence type="predicted"/>
<accession>A0A0P5A2Q0</accession>
<name>A0A0P5A2Q0_9CRUS</name>
<protein>
    <submittedName>
        <fullName evidence="1">Uncharacterized protein</fullName>
    </submittedName>
</protein>
<reference evidence="1" key="1">
    <citation type="submission" date="2015-10" db="EMBL/GenBank/DDBJ databases">
        <title>Daphnia magna gene sets from two clonal populations assembled and annotated with EvidentialGene.</title>
        <authorList>
            <person name="Gilbert D."/>
            <person name="Podicheti R."/>
            <person name="Orsini L."/>
            <person name="Colbourne J."/>
            <person name="Pfrender M."/>
        </authorList>
    </citation>
    <scope>NUCLEOTIDE SEQUENCE</scope>
</reference>
<keyword evidence="4" id="KW-1185">Reference proteome</keyword>
<reference evidence="3 4" key="4">
    <citation type="submission" date="2016-03" db="EMBL/GenBank/DDBJ databases">
        <title>EvidentialGene: Evidence-directed Construction of Genes on Genomes.</title>
        <authorList>
            <person name="Gilbert D.G."/>
            <person name="Choi J.-H."/>
            <person name="Mockaitis K."/>
            <person name="Colbourne J."/>
            <person name="Pfrender M."/>
        </authorList>
    </citation>
    <scope>NUCLEOTIDE SEQUENCE [LARGE SCALE GENOMIC DNA]</scope>
    <source>
        <strain evidence="3 4">Xinb3</strain>
        <tissue evidence="3">Complete organism</tissue>
    </source>
</reference>
<evidence type="ECO:0000313" key="3">
    <source>
        <dbReference type="EMBL" id="KZS04996.1"/>
    </source>
</evidence>
<evidence type="ECO:0000313" key="2">
    <source>
        <dbReference type="EMBL" id="JAN69289.1"/>
    </source>
</evidence>
<reference evidence="1" key="3">
    <citation type="submission" date="2015-10" db="EMBL/GenBank/DDBJ databases">
        <authorList>
            <person name="Gilbert D.G."/>
        </authorList>
    </citation>
    <scope>NUCLEOTIDE SEQUENCE</scope>
</reference>
<gene>
    <name evidence="3" type="ORF">APZ42_031977</name>
</gene>
<evidence type="ECO:0000313" key="4">
    <source>
        <dbReference type="Proteomes" id="UP000076858"/>
    </source>
</evidence>
<evidence type="ECO:0000313" key="1">
    <source>
        <dbReference type="EMBL" id="JAJ18502.1"/>
    </source>
</evidence>
<dbReference type="AlphaFoldDB" id="A0A0P5A2Q0"/>
<dbReference type="EMBL" id="LRGB01003024">
    <property type="protein sequence ID" value="KZS04996.1"/>
    <property type="molecule type" value="Genomic_DNA"/>
</dbReference>
<organism evidence="1">
    <name type="scientific">Daphnia magna</name>
    <dbReference type="NCBI Taxonomy" id="35525"/>
    <lineage>
        <taxon>Eukaryota</taxon>
        <taxon>Metazoa</taxon>
        <taxon>Ecdysozoa</taxon>
        <taxon>Arthropoda</taxon>
        <taxon>Crustacea</taxon>
        <taxon>Branchiopoda</taxon>
        <taxon>Diplostraca</taxon>
        <taxon>Cladocera</taxon>
        <taxon>Anomopoda</taxon>
        <taxon>Daphniidae</taxon>
        <taxon>Daphnia</taxon>
    </lineage>
</organism>